<feature type="region of interest" description="Disordered" evidence="2">
    <location>
        <begin position="1161"/>
        <end position="1297"/>
    </location>
</feature>
<feature type="compositionally biased region" description="Low complexity" evidence="2">
    <location>
        <begin position="279"/>
        <end position="306"/>
    </location>
</feature>
<feature type="compositionally biased region" description="Basic and acidic residues" evidence="2">
    <location>
        <begin position="1234"/>
        <end position="1245"/>
    </location>
</feature>
<comment type="caution">
    <text evidence="4">The sequence shown here is derived from an EMBL/GenBank/DDBJ whole genome shotgun (WGS) entry which is preliminary data.</text>
</comment>
<organism evidence="4 5">
    <name type="scientific">Chaetoceros tenuissimus</name>
    <dbReference type="NCBI Taxonomy" id="426638"/>
    <lineage>
        <taxon>Eukaryota</taxon>
        <taxon>Sar</taxon>
        <taxon>Stramenopiles</taxon>
        <taxon>Ochrophyta</taxon>
        <taxon>Bacillariophyta</taxon>
        <taxon>Coscinodiscophyceae</taxon>
        <taxon>Chaetocerotophycidae</taxon>
        <taxon>Chaetocerotales</taxon>
        <taxon>Chaetocerotaceae</taxon>
        <taxon>Chaetoceros</taxon>
    </lineage>
</organism>
<name>A0AAD3CYW6_9STRA</name>
<dbReference type="GO" id="GO:0099041">
    <property type="term" value="P:vesicle tethering to Golgi"/>
    <property type="evidence" value="ECO:0007669"/>
    <property type="project" value="TreeGrafter"/>
</dbReference>
<feature type="coiled-coil region" evidence="1">
    <location>
        <begin position="809"/>
        <end position="841"/>
    </location>
</feature>
<feature type="compositionally biased region" description="Polar residues" evidence="2">
    <location>
        <begin position="16"/>
        <end position="29"/>
    </location>
</feature>
<protein>
    <recommendedName>
        <fullName evidence="3">Rhodanese domain-containing protein</fullName>
    </recommendedName>
</protein>
<keyword evidence="5" id="KW-1185">Reference proteome</keyword>
<dbReference type="InterPro" id="IPR001763">
    <property type="entry name" value="Rhodanese-like_dom"/>
</dbReference>
<feature type="compositionally biased region" description="Basic and acidic residues" evidence="2">
    <location>
        <begin position="244"/>
        <end position="255"/>
    </location>
</feature>
<sequence length="1336" mass="148545">MSDSDDEFDELFSFSTVNPTKPPTSSSPINFDLNDDSGITSTSPLDQVAVSSADNTGSASNSKGSSDTTGSYYKVSPTTTDTTSTPALVNKDDDDDIFGEFNLVMDNTTDKKGDAANIMSSLHNEDDFHAMDADTREFLDFLEEPTKSTSSIPVTAANILDDDSDDGVMDFVDIDGPSDNIASVLDLTTELDTATPVKPAALSVESSEKGSTAEMVQQMSSIDLMDDGEEDAPTAVLSSVSEISMERKESVEKNNTEMPAPVKVPSPPRSSPKLPPLSPQSSPAKSVSSSSIPSSPKQLSKPSTSPRRQVSTSSVQSNPYQPNSILAEMDEEEEIVNKSSTMEDDTSLKIENVEAIVPQITFDSLADAIRSPQSSMKDVNQFLYPHGSKTIEKVTNEDRLHLWCKAICSKTYDDVQSSSLADSFTSWDETFDYDAFQEGVENYNLEQDFVHRLMEEVEALTKRVLGSESVIMTESGEITRILTSMLVFYYRSNVVTVEDDTNMNDLSREEKAAGLDDSLVLEEDVTENVPMELSDENENNTITEGEEKEKKKTHVEWNTLIAPIAATLLASGVDAAVASVMLSQIIPTSMPLVSLTKNERLHGAKTLHQQLYFLVCYHFPLLVLHLDRCAPGWHWPSTSDDAKADSSVADGETATEKSRNLESRGVIPISWFSCYLAGEGVDSTLDINKLLPLWDIILTTNDRSLNFFLALSLLERNSNNLLMLKGQELIDQLKALMSFSANDVEVESFPGNKSNLSEGQEFISVWTSNAYSLRDSTPYSIVESLGKTEDEAITKALELRSKLAMEKVAAELAAEAEAHRVAVEKENARKFEERMQKYYKEKLEKFYSKHCPEKLDSVDRILEIYKDRYQLLDSKLQQKYGRGFLPLISVFNPKVTSQPGQIVSSVEIRRKKIAAARAEERAKGSADGLQEAKKKHQVAITVEASEIMPVVCANKKAQMSSSFPLRFYLVDSRPEEAQKTQGGFPTAARLSPQDLMDPERIQKMVDMFEALRGAVHIVVMGEGFSALPSIYDHPLNKSERKLFENDESRTNMCALFFIKKGFPFVSVLEGGFAAAHAWLARHNTSGEPMTEYLVDYDEESSPFADLERSYQEQQEFKSAPTSKKTAMAMQKFLDSSMVRLSAAENRIENFTHNVIESRKEAAEKSRAEKNAGLISPTSSRDKEDNVENDGEDTPEMKSIKSTFVNIRNKLKDKEDTHTEHKSFDLGKISFGRKPKQENEDKEKSFELSGFKKAFSRPKLTTRNPFKKNENKEDDALEKEIDASLSNPKKNVNVDVGQDSEEKKFSFSKFKKFSMSKSSSGDSALREEESMIFNNDD</sequence>
<dbReference type="InterPro" id="IPR039755">
    <property type="entry name" value="TBC1D23"/>
</dbReference>
<feature type="compositionally biased region" description="Polar residues" evidence="2">
    <location>
        <begin position="307"/>
        <end position="324"/>
    </location>
</feature>
<feature type="region of interest" description="Disordered" evidence="2">
    <location>
        <begin position="198"/>
        <end position="329"/>
    </location>
</feature>
<feature type="compositionally biased region" description="Pro residues" evidence="2">
    <location>
        <begin position="262"/>
        <end position="278"/>
    </location>
</feature>
<feature type="region of interest" description="Disordered" evidence="2">
    <location>
        <begin position="1"/>
        <end position="92"/>
    </location>
</feature>
<feature type="compositionally biased region" description="Basic and acidic residues" evidence="2">
    <location>
        <begin position="1209"/>
        <end position="1224"/>
    </location>
</feature>
<feature type="compositionally biased region" description="Acidic residues" evidence="2">
    <location>
        <begin position="1"/>
        <end position="10"/>
    </location>
</feature>
<dbReference type="InterPro" id="IPR035969">
    <property type="entry name" value="Rab-GAP_TBC_sf"/>
</dbReference>
<dbReference type="PROSITE" id="PS50206">
    <property type="entry name" value="RHODANESE_3"/>
    <property type="match status" value="1"/>
</dbReference>
<dbReference type="GO" id="GO:0042147">
    <property type="term" value="P:retrograde transport, endosome to Golgi"/>
    <property type="evidence" value="ECO:0007669"/>
    <property type="project" value="InterPro"/>
</dbReference>
<evidence type="ECO:0000313" key="5">
    <source>
        <dbReference type="Proteomes" id="UP001054902"/>
    </source>
</evidence>
<dbReference type="EMBL" id="BLLK01000047">
    <property type="protein sequence ID" value="GFH53455.1"/>
    <property type="molecule type" value="Genomic_DNA"/>
</dbReference>
<dbReference type="PANTHER" id="PTHR13297:SF5">
    <property type="entry name" value="TBC1 DOMAIN FAMILY MEMBER 23"/>
    <property type="match status" value="1"/>
</dbReference>
<feature type="region of interest" description="Disordered" evidence="2">
    <location>
        <begin position="1312"/>
        <end position="1336"/>
    </location>
</feature>
<dbReference type="SUPFAM" id="SSF47923">
    <property type="entry name" value="Ypt/Rab-GAP domain of gyp1p"/>
    <property type="match status" value="1"/>
</dbReference>
<dbReference type="Proteomes" id="UP001054902">
    <property type="component" value="Unassembled WGS sequence"/>
</dbReference>
<reference evidence="4 5" key="1">
    <citation type="journal article" date="2021" name="Sci. Rep.">
        <title>The genome of the diatom Chaetoceros tenuissimus carries an ancient integrated fragment of an extant virus.</title>
        <authorList>
            <person name="Hongo Y."/>
            <person name="Kimura K."/>
            <person name="Takaki Y."/>
            <person name="Yoshida Y."/>
            <person name="Baba S."/>
            <person name="Kobayashi G."/>
            <person name="Nagasaki K."/>
            <person name="Hano T."/>
            <person name="Tomaru Y."/>
        </authorList>
    </citation>
    <scope>NUCLEOTIDE SEQUENCE [LARGE SCALE GENOMIC DNA]</scope>
    <source>
        <strain evidence="4 5">NIES-3715</strain>
    </source>
</reference>
<evidence type="ECO:0000256" key="1">
    <source>
        <dbReference type="SAM" id="Coils"/>
    </source>
</evidence>
<keyword evidence="1" id="KW-0175">Coiled coil</keyword>
<feature type="compositionally biased region" description="Low complexity" evidence="2">
    <location>
        <begin position="76"/>
        <end position="86"/>
    </location>
</feature>
<evidence type="ECO:0000313" key="4">
    <source>
        <dbReference type="EMBL" id="GFH53455.1"/>
    </source>
</evidence>
<feature type="compositionally biased region" description="Polar residues" evidence="2">
    <location>
        <begin position="37"/>
        <end position="71"/>
    </location>
</feature>
<dbReference type="Gene3D" id="1.10.472.80">
    <property type="entry name" value="Ypt/Rab-GAP domain of gyp1p, domain 3"/>
    <property type="match status" value="1"/>
</dbReference>
<dbReference type="GO" id="GO:0005802">
    <property type="term" value="C:trans-Golgi network"/>
    <property type="evidence" value="ECO:0007669"/>
    <property type="project" value="TreeGrafter"/>
</dbReference>
<accession>A0AAD3CYW6</accession>
<evidence type="ECO:0000256" key="2">
    <source>
        <dbReference type="SAM" id="MobiDB-lite"/>
    </source>
</evidence>
<feature type="domain" description="Rhodanese" evidence="3">
    <location>
        <begin position="966"/>
        <end position="1087"/>
    </location>
</feature>
<proteinExistence type="predicted"/>
<dbReference type="PANTHER" id="PTHR13297">
    <property type="entry name" value="TBC1 DOMAIN FAMILY MEMBER 23-RELATED"/>
    <property type="match status" value="1"/>
</dbReference>
<gene>
    <name evidence="4" type="ORF">CTEN210_09931</name>
</gene>
<evidence type="ECO:0000259" key="3">
    <source>
        <dbReference type="PROSITE" id="PS50206"/>
    </source>
</evidence>
<dbReference type="GO" id="GO:0005829">
    <property type="term" value="C:cytosol"/>
    <property type="evidence" value="ECO:0007669"/>
    <property type="project" value="GOC"/>
</dbReference>